<evidence type="ECO:0000313" key="10">
    <source>
        <dbReference type="Proteomes" id="UP000294545"/>
    </source>
</evidence>
<feature type="domain" description="Peptidase M14" evidence="8">
    <location>
        <begin position="122"/>
        <end position="417"/>
    </location>
</feature>
<keyword evidence="6" id="KW-0482">Metalloprotease</keyword>
<name>A0A4R1N543_9FIRM</name>
<dbReference type="GO" id="GO:0006508">
    <property type="term" value="P:proteolysis"/>
    <property type="evidence" value="ECO:0007669"/>
    <property type="project" value="UniProtKB-KW"/>
</dbReference>
<protein>
    <submittedName>
        <fullName evidence="9">Gamma-D-glutamyl-(L)-meso-diaminopimelate peptidase I</fullName>
    </submittedName>
</protein>
<dbReference type="PANTHER" id="PTHR11705:SF143">
    <property type="entry name" value="SLL0236 PROTEIN"/>
    <property type="match status" value="1"/>
</dbReference>
<dbReference type="GO" id="GO:0005615">
    <property type="term" value="C:extracellular space"/>
    <property type="evidence" value="ECO:0007669"/>
    <property type="project" value="TreeGrafter"/>
</dbReference>
<evidence type="ECO:0000256" key="7">
    <source>
        <dbReference type="PROSITE-ProRule" id="PRU01379"/>
    </source>
</evidence>
<evidence type="ECO:0000256" key="6">
    <source>
        <dbReference type="ARBA" id="ARBA00023049"/>
    </source>
</evidence>
<comment type="cofactor">
    <cofactor evidence="1">
        <name>Zn(2+)</name>
        <dbReference type="ChEBI" id="CHEBI:29105"/>
    </cofactor>
</comment>
<dbReference type="GO" id="GO:0004181">
    <property type="term" value="F:metallocarboxypeptidase activity"/>
    <property type="evidence" value="ECO:0007669"/>
    <property type="project" value="InterPro"/>
</dbReference>
<keyword evidence="10" id="KW-1185">Reference proteome</keyword>
<comment type="caution">
    <text evidence="9">The sequence shown here is derived from an EMBL/GenBank/DDBJ whole genome shotgun (WGS) entry which is preliminary data.</text>
</comment>
<dbReference type="Proteomes" id="UP000294545">
    <property type="component" value="Unassembled WGS sequence"/>
</dbReference>
<dbReference type="InterPro" id="IPR034274">
    <property type="entry name" value="ENP1_M14_CPD"/>
</dbReference>
<dbReference type="PRINTS" id="PR00765">
    <property type="entry name" value="CRBOXYPTASEA"/>
</dbReference>
<dbReference type="Pfam" id="PF00246">
    <property type="entry name" value="Peptidase_M14"/>
    <property type="match status" value="1"/>
</dbReference>
<dbReference type="CDD" id="cd06229">
    <property type="entry name" value="M14_Endopeptidase_I"/>
    <property type="match status" value="1"/>
</dbReference>
<dbReference type="AlphaFoldDB" id="A0A4R1N543"/>
<gene>
    <name evidence="9" type="ORF">EDC19_0516</name>
</gene>
<dbReference type="Gene3D" id="3.40.630.10">
    <property type="entry name" value="Zn peptidases"/>
    <property type="match status" value="1"/>
</dbReference>
<keyword evidence="4" id="KW-0378">Hydrolase</keyword>
<keyword evidence="5" id="KW-0862">Zinc</keyword>
<organism evidence="9 10">
    <name type="scientific">Natranaerovirga hydrolytica</name>
    <dbReference type="NCBI Taxonomy" id="680378"/>
    <lineage>
        <taxon>Bacteria</taxon>
        <taxon>Bacillati</taxon>
        <taxon>Bacillota</taxon>
        <taxon>Clostridia</taxon>
        <taxon>Lachnospirales</taxon>
        <taxon>Natranaerovirgaceae</taxon>
        <taxon>Natranaerovirga</taxon>
    </lineage>
</organism>
<sequence length="417" mass="48291">MNKILTNKEQKDFIYSILEPNLKFKKEDGSEDKHAISRFQKENNLEVTSKLDEATFKKLMDQVNGFEDYIIKKDDKLFDLMKRKKSLCHKTLTANPKLNPFLLNEGQSIAIPYNKNVVPTHLNYTYDILEMNLKSLSKRYPFIKVDSIGKSVDNRALYRVRLGKGKKRVSFNGSHHGNEWITSLFLMVWLENFLNVYSYKGYIKGYSTAKIWNRVTLDIIPMVNPDGVELVTNGLKNIIRNRNRLYRWNNYQTNFSNWKANINGVDLNRNYDANFNGYKKVEKEMNIFGPSPALYSGDFPGCEPESKAMIETTLENKYDLMMAYHTQGEEIFYTPITPSNNDSNYQMALELSEISGYQLAVPDVSQAYAGYKDWFVTQFKKPGFTIEAGKGTNPIPIQQLPIIYEQNEAMLLKALYM</sequence>
<evidence type="ECO:0000256" key="2">
    <source>
        <dbReference type="ARBA" id="ARBA00005988"/>
    </source>
</evidence>
<evidence type="ECO:0000256" key="5">
    <source>
        <dbReference type="ARBA" id="ARBA00022833"/>
    </source>
</evidence>
<evidence type="ECO:0000256" key="1">
    <source>
        <dbReference type="ARBA" id="ARBA00001947"/>
    </source>
</evidence>
<dbReference type="GO" id="GO:0008270">
    <property type="term" value="F:zinc ion binding"/>
    <property type="evidence" value="ECO:0007669"/>
    <property type="project" value="InterPro"/>
</dbReference>
<accession>A0A4R1N543</accession>
<evidence type="ECO:0000313" key="9">
    <source>
        <dbReference type="EMBL" id="TCK98099.1"/>
    </source>
</evidence>
<evidence type="ECO:0000256" key="3">
    <source>
        <dbReference type="ARBA" id="ARBA00022670"/>
    </source>
</evidence>
<feature type="active site" description="Proton donor/acceptor" evidence="7">
    <location>
        <position position="387"/>
    </location>
</feature>
<dbReference type="PROSITE" id="PS52035">
    <property type="entry name" value="PEPTIDASE_M14"/>
    <property type="match status" value="1"/>
</dbReference>
<proteinExistence type="inferred from homology"/>
<evidence type="ECO:0000256" key="4">
    <source>
        <dbReference type="ARBA" id="ARBA00022801"/>
    </source>
</evidence>
<evidence type="ECO:0000259" key="8">
    <source>
        <dbReference type="PROSITE" id="PS52035"/>
    </source>
</evidence>
<dbReference type="PANTHER" id="PTHR11705">
    <property type="entry name" value="PROTEASE FAMILY M14 CARBOXYPEPTIDASE A,B"/>
    <property type="match status" value="1"/>
</dbReference>
<keyword evidence="3" id="KW-0645">Protease</keyword>
<comment type="similarity">
    <text evidence="2 7">Belongs to the peptidase M14 family.</text>
</comment>
<dbReference type="EMBL" id="SMGQ01000011">
    <property type="protein sequence ID" value="TCK98099.1"/>
    <property type="molecule type" value="Genomic_DNA"/>
</dbReference>
<reference evidence="9 10" key="1">
    <citation type="submission" date="2019-03" db="EMBL/GenBank/DDBJ databases">
        <title>Genomic Encyclopedia of Type Strains, Phase IV (KMG-IV): sequencing the most valuable type-strain genomes for metagenomic binning, comparative biology and taxonomic classification.</title>
        <authorList>
            <person name="Goeker M."/>
        </authorList>
    </citation>
    <scope>NUCLEOTIDE SEQUENCE [LARGE SCALE GENOMIC DNA]</scope>
    <source>
        <strain evidence="9 10">DSM 24176</strain>
    </source>
</reference>
<dbReference type="SMART" id="SM00631">
    <property type="entry name" value="Zn_pept"/>
    <property type="match status" value="1"/>
</dbReference>
<dbReference type="InterPro" id="IPR000834">
    <property type="entry name" value="Peptidase_M14"/>
</dbReference>
<dbReference type="SUPFAM" id="SSF53187">
    <property type="entry name" value="Zn-dependent exopeptidases"/>
    <property type="match status" value="1"/>
</dbReference>